<evidence type="ECO:0000313" key="10">
    <source>
        <dbReference type="Proteomes" id="UP000515561"/>
    </source>
</evidence>
<organism evidence="9 10">
    <name type="scientific">Anaerocolumna cellulosilytica</name>
    <dbReference type="NCBI Taxonomy" id="433286"/>
    <lineage>
        <taxon>Bacteria</taxon>
        <taxon>Bacillati</taxon>
        <taxon>Bacillota</taxon>
        <taxon>Clostridia</taxon>
        <taxon>Lachnospirales</taxon>
        <taxon>Lachnospiraceae</taxon>
        <taxon>Anaerocolumna</taxon>
    </lineage>
</organism>
<dbReference type="InterPro" id="IPR050445">
    <property type="entry name" value="Bact_polysacc_biosynth/exp"/>
</dbReference>
<evidence type="ECO:0000256" key="7">
    <source>
        <dbReference type="SAM" id="MobiDB-lite"/>
    </source>
</evidence>
<dbReference type="RefSeq" id="WP_184092137.1">
    <property type="nucleotide sequence ID" value="NZ_AP023367.1"/>
</dbReference>
<comment type="subcellular location">
    <subcellularLocation>
        <location evidence="1">Cell membrane</location>
        <topology evidence="1">Multi-pass membrane protein</topology>
    </subcellularLocation>
</comment>
<keyword evidence="3" id="KW-1003">Cell membrane</keyword>
<dbReference type="PANTHER" id="PTHR32309">
    <property type="entry name" value="TYROSINE-PROTEIN KINASE"/>
    <property type="match status" value="1"/>
</dbReference>
<feature type="region of interest" description="Disordered" evidence="7">
    <location>
        <begin position="232"/>
        <end position="255"/>
    </location>
</feature>
<dbReference type="Pfam" id="PF02706">
    <property type="entry name" value="Wzz"/>
    <property type="match status" value="1"/>
</dbReference>
<evidence type="ECO:0000256" key="3">
    <source>
        <dbReference type="ARBA" id="ARBA00022475"/>
    </source>
</evidence>
<sequence length="255" mass="28715">MEPNSNDEIEIDLKELYHLLKVRAWIILLSASLAAAGAWFISSYLLTPVYNSTTKLYILNKSTSLTGLNLEDLQLGTQLTQDYMVLVKSRPVVSQVIENLNLTMPYEEMLQSITINNPSDTRILEITARYPDPYLAKRIVDEFAKVSSIRIANIMETSVPAIVEEGYMQAYPSGPNVRKNTIIGAFLGGALSAAGIILLYLLDDTIKSSRDVKRYLELNTIGVIPVEYSRVRQQRADNRKEKQKKASKDKQRGKE</sequence>
<dbReference type="Proteomes" id="UP000515561">
    <property type="component" value="Chromosome"/>
</dbReference>
<keyword evidence="5 8" id="KW-1133">Transmembrane helix</keyword>
<proteinExistence type="inferred from homology"/>
<dbReference type="PANTHER" id="PTHR32309:SF13">
    <property type="entry name" value="FERRIC ENTEROBACTIN TRANSPORT PROTEIN FEPE"/>
    <property type="match status" value="1"/>
</dbReference>
<name>A0A6S6QZZ8_9FIRM</name>
<evidence type="ECO:0000256" key="4">
    <source>
        <dbReference type="ARBA" id="ARBA00022692"/>
    </source>
</evidence>
<dbReference type="InterPro" id="IPR003856">
    <property type="entry name" value="LPS_length_determ_N"/>
</dbReference>
<reference evidence="9 10" key="1">
    <citation type="journal article" date="2016" name="Int. J. Syst. Evol. Microbiol.">
        <title>Descriptions of Anaerotaenia torta gen. nov., sp. nov. and Anaerocolumna cellulosilytica gen. nov., sp. nov. isolated from a methanogenic reactor of cattle waste.</title>
        <authorList>
            <person name="Uek A."/>
            <person name="Ohtaki Y."/>
            <person name="Kaku N."/>
            <person name="Ueki K."/>
        </authorList>
    </citation>
    <scope>NUCLEOTIDE SEQUENCE [LARGE SCALE GENOMIC DNA]</scope>
    <source>
        <strain evidence="9 10">SN021</strain>
    </source>
</reference>
<evidence type="ECO:0000256" key="1">
    <source>
        <dbReference type="ARBA" id="ARBA00004651"/>
    </source>
</evidence>
<dbReference type="GO" id="GO:0004713">
    <property type="term" value="F:protein tyrosine kinase activity"/>
    <property type="evidence" value="ECO:0007669"/>
    <property type="project" value="TreeGrafter"/>
</dbReference>
<dbReference type="AlphaFoldDB" id="A0A6S6QZZ8"/>
<evidence type="ECO:0000256" key="2">
    <source>
        <dbReference type="ARBA" id="ARBA00006683"/>
    </source>
</evidence>
<dbReference type="EMBL" id="AP023367">
    <property type="protein sequence ID" value="BCJ96743.1"/>
    <property type="molecule type" value="Genomic_DNA"/>
</dbReference>
<keyword evidence="10" id="KW-1185">Reference proteome</keyword>
<evidence type="ECO:0000256" key="6">
    <source>
        <dbReference type="ARBA" id="ARBA00023136"/>
    </source>
</evidence>
<gene>
    <name evidence="9" type="ORF">acsn021_43120</name>
</gene>
<evidence type="ECO:0000256" key="8">
    <source>
        <dbReference type="SAM" id="Phobius"/>
    </source>
</evidence>
<protein>
    <submittedName>
        <fullName evidence="9">Chain-length determining protein</fullName>
    </submittedName>
</protein>
<evidence type="ECO:0000256" key="5">
    <source>
        <dbReference type="ARBA" id="ARBA00022989"/>
    </source>
</evidence>
<evidence type="ECO:0000313" key="9">
    <source>
        <dbReference type="EMBL" id="BCJ96743.1"/>
    </source>
</evidence>
<comment type="similarity">
    <text evidence="2">Belongs to the CpsC/CapA family.</text>
</comment>
<dbReference type="GO" id="GO:0005886">
    <property type="term" value="C:plasma membrane"/>
    <property type="evidence" value="ECO:0007669"/>
    <property type="project" value="UniProtKB-SubCell"/>
</dbReference>
<feature type="transmembrane region" description="Helical" evidence="8">
    <location>
        <begin position="182"/>
        <end position="202"/>
    </location>
</feature>
<feature type="compositionally biased region" description="Basic and acidic residues" evidence="7">
    <location>
        <begin position="234"/>
        <end position="255"/>
    </location>
</feature>
<accession>A0A6S6QZZ8</accession>
<feature type="transmembrane region" description="Helical" evidence="8">
    <location>
        <begin position="24"/>
        <end position="46"/>
    </location>
</feature>
<keyword evidence="6 8" id="KW-0472">Membrane</keyword>
<dbReference type="KEGG" id="acel:acsn021_43120"/>
<keyword evidence="4 8" id="KW-0812">Transmembrane</keyword>